<reference evidence="11 12" key="1">
    <citation type="submission" date="2020-08" db="EMBL/GenBank/DDBJ databases">
        <title>Genomic Encyclopedia of Type Strains, Phase III (KMG-III): the genomes of soil and plant-associated and newly described type strains.</title>
        <authorList>
            <person name="Whitman W."/>
        </authorList>
    </citation>
    <scope>NUCLEOTIDE SEQUENCE [LARGE SCALE GENOMIC DNA]</scope>
    <source>
        <strain evidence="11 12">CECT 7015</strain>
    </source>
</reference>
<name>A0A839UEM6_9HYPH</name>
<evidence type="ECO:0000313" key="11">
    <source>
        <dbReference type="EMBL" id="MBB3146899.1"/>
    </source>
</evidence>
<evidence type="ECO:0000256" key="9">
    <source>
        <dbReference type="RuleBase" id="RU363032"/>
    </source>
</evidence>
<dbReference type="InterPro" id="IPR025966">
    <property type="entry name" value="OppC_N"/>
</dbReference>
<evidence type="ECO:0000256" key="5">
    <source>
        <dbReference type="ARBA" id="ARBA00022856"/>
    </source>
</evidence>
<sequence length="292" mass="30763">MTSIVQETSARRRPISQLGLAARRFRQHTLGKIGLAIMLVAIAGAVMAPLVAPYNPEAIDYASILSPPSSTYLLGTDEIGRDLLSRLLYGGQVSLAIVAGAISIALVAGSVIGLTAGVLGGRIDDVIMRVMDGLLAFPMLIFALAIVAVLGPNLANAMIAIGVVNTPEFARLVRGQTLSIREQEFVQAATALGASVPRIMFKHIWPSLAGNVVVYAALRACSALITESSLAFLGLGVSPPTPTWGQMLSTALQYPEAWWIGVFPGLAIFFTALSFNFVGDGIRDAMDAKINT</sequence>
<keyword evidence="12" id="KW-1185">Reference proteome</keyword>
<dbReference type="PANTHER" id="PTHR43386:SF1">
    <property type="entry name" value="D,D-DIPEPTIDE TRANSPORT SYSTEM PERMEASE PROTEIN DDPC-RELATED"/>
    <property type="match status" value="1"/>
</dbReference>
<keyword evidence="6" id="KW-0653">Protein transport</keyword>
<dbReference type="AlphaFoldDB" id="A0A839UEM6"/>
<dbReference type="PROSITE" id="PS50928">
    <property type="entry name" value="ABC_TM1"/>
    <property type="match status" value="1"/>
</dbReference>
<dbReference type="InterPro" id="IPR035906">
    <property type="entry name" value="MetI-like_sf"/>
</dbReference>
<keyword evidence="7 9" id="KW-1133">Transmembrane helix</keyword>
<evidence type="ECO:0000256" key="3">
    <source>
        <dbReference type="ARBA" id="ARBA00022475"/>
    </source>
</evidence>
<evidence type="ECO:0000256" key="2">
    <source>
        <dbReference type="ARBA" id="ARBA00022448"/>
    </source>
</evidence>
<organism evidence="11 12">
    <name type="scientific">Phyllobacterium trifolii</name>
    <dbReference type="NCBI Taxonomy" id="300193"/>
    <lineage>
        <taxon>Bacteria</taxon>
        <taxon>Pseudomonadati</taxon>
        <taxon>Pseudomonadota</taxon>
        <taxon>Alphaproteobacteria</taxon>
        <taxon>Hyphomicrobiales</taxon>
        <taxon>Phyllobacteriaceae</taxon>
        <taxon>Phyllobacterium</taxon>
    </lineage>
</organism>
<proteinExistence type="inferred from homology"/>
<dbReference type="PANTHER" id="PTHR43386">
    <property type="entry name" value="OLIGOPEPTIDE TRANSPORT SYSTEM PERMEASE PROTEIN APPC"/>
    <property type="match status" value="1"/>
</dbReference>
<dbReference type="CDD" id="cd06261">
    <property type="entry name" value="TM_PBP2"/>
    <property type="match status" value="1"/>
</dbReference>
<evidence type="ECO:0000256" key="1">
    <source>
        <dbReference type="ARBA" id="ARBA00004651"/>
    </source>
</evidence>
<protein>
    <submittedName>
        <fullName evidence="11">Peptide/nickel transport system permease protein</fullName>
    </submittedName>
</protein>
<accession>A0A839UEM6</accession>
<dbReference type="GO" id="GO:0015031">
    <property type="term" value="P:protein transport"/>
    <property type="evidence" value="ECO:0007669"/>
    <property type="project" value="UniProtKB-KW"/>
</dbReference>
<feature type="transmembrane region" description="Helical" evidence="9">
    <location>
        <begin position="140"/>
        <end position="165"/>
    </location>
</feature>
<feature type="transmembrane region" description="Helical" evidence="9">
    <location>
        <begin position="257"/>
        <end position="279"/>
    </location>
</feature>
<evidence type="ECO:0000313" key="12">
    <source>
        <dbReference type="Proteomes" id="UP000554520"/>
    </source>
</evidence>
<comment type="similarity">
    <text evidence="9">Belongs to the binding-protein-dependent transport system permease family.</text>
</comment>
<evidence type="ECO:0000256" key="7">
    <source>
        <dbReference type="ARBA" id="ARBA00022989"/>
    </source>
</evidence>
<dbReference type="RefSeq" id="WP_210283539.1">
    <property type="nucleotide sequence ID" value="NZ_JACHXN010000010.1"/>
</dbReference>
<evidence type="ECO:0000259" key="10">
    <source>
        <dbReference type="PROSITE" id="PS50928"/>
    </source>
</evidence>
<evidence type="ECO:0000256" key="6">
    <source>
        <dbReference type="ARBA" id="ARBA00022927"/>
    </source>
</evidence>
<keyword evidence="3" id="KW-1003">Cell membrane</keyword>
<gene>
    <name evidence="11" type="ORF">FHS21_003315</name>
</gene>
<dbReference type="Pfam" id="PF12911">
    <property type="entry name" value="OppC_N"/>
    <property type="match status" value="1"/>
</dbReference>
<feature type="transmembrane region" description="Helical" evidence="9">
    <location>
        <begin position="33"/>
        <end position="52"/>
    </location>
</feature>
<dbReference type="SUPFAM" id="SSF161098">
    <property type="entry name" value="MetI-like"/>
    <property type="match status" value="1"/>
</dbReference>
<dbReference type="Gene3D" id="1.10.3720.10">
    <property type="entry name" value="MetI-like"/>
    <property type="match status" value="1"/>
</dbReference>
<feature type="transmembrane region" description="Helical" evidence="9">
    <location>
        <begin position="93"/>
        <end position="119"/>
    </location>
</feature>
<feature type="domain" description="ABC transmembrane type-1" evidence="10">
    <location>
        <begin position="91"/>
        <end position="279"/>
    </location>
</feature>
<dbReference type="Pfam" id="PF00528">
    <property type="entry name" value="BPD_transp_1"/>
    <property type="match status" value="1"/>
</dbReference>
<keyword evidence="8 9" id="KW-0472">Membrane</keyword>
<dbReference type="GO" id="GO:0005886">
    <property type="term" value="C:plasma membrane"/>
    <property type="evidence" value="ECO:0007669"/>
    <property type="project" value="UniProtKB-SubCell"/>
</dbReference>
<dbReference type="InterPro" id="IPR050366">
    <property type="entry name" value="BP-dependent_transpt_permease"/>
</dbReference>
<evidence type="ECO:0000256" key="8">
    <source>
        <dbReference type="ARBA" id="ARBA00023136"/>
    </source>
</evidence>
<comment type="caution">
    <text evidence="11">The sequence shown here is derived from an EMBL/GenBank/DDBJ whole genome shotgun (WGS) entry which is preliminary data.</text>
</comment>
<dbReference type="EMBL" id="JACHXN010000010">
    <property type="protein sequence ID" value="MBB3146899.1"/>
    <property type="molecule type" value="Genomic_DNA"/>
</dbReference>
<comment type="subcellular location">
    <subcellularLocation>
        <location evidence="1 9">Cell membrane</location>
        <topology evidence="1 9">Multi-pass membrane protein</topology>
    </subcellularLocation>
</comment>
<evidence type="ECO:0000256" key="4">
    <source>
        <dbReference type="ARBA" id="ARBA00022692"/>
    </source>
</evidence>
<dbReference type="Proteomes" id="UP000554520">
    <property type="component" value="Unassembled WGS sequence"/>
</dbReference>
<dbReference type="InterPro" id="IPR000515">
    <property type="entry name" value="MetI-like"/>
</dbReference>
<dbReference type="GO" id="GO:0015833">
    <property type="term" value="P:peptide transport"/>
    <property type="evidence" value="ECO:0007669"/>
    <property type="project" value="UniProtKB-KW"/>
</dbReference>
<keyword evidence="5" id="KW-0571">Peptide transport</keyword>
<dbReference type="GO" id="GO:0055085">
    <property type="term" value="P:transmembrane transport"/>
    <property type="evidence" value="ECO:0007669"/>
    <property type="project" value="InterPro"/>
</dbReference>
<keyword evidence="2 9" id="KW-0813">Transport</keyword>
<keyword evidence="4 9" id="KW-0812">Transmembrane</keyword>